<protein>
    <submittedName>
        <fullName evidence="2">Uncharacterized protein</fullName>
    </submittedName>
</protein>
<feature type="compositionally biased region" description="Basic and acidic residues" evidence="1">
    <location>
        <begin position="94"/>
        <end position="109"/>
    </location>
</feature>
<gene>
    <name evidence="2" type="ORF">R1flu_029241</name>
</gene>
<feature type="region of interest" description="Disordered" evidence="1">
    <location>
        <begin position="81"/>
        <end position="118"/>
    </location>
</feature>
<dbReference type="EMBL" id="JBHFFA010000008">
    <property type="protein sequence ID" value="KAL2610668.1"/>
    <property type="molecule type" value="Genomic_DNA"/>
</dbReference>
<name>A0ABD1XPM1_9MARC</name>
<reference evidence="2 3" key="1">
    <citation type="submission" date="2024-09" db="EMBL/GenBank/DDBJ databases">
        <title>Chromosome-scale assembly of Riccia fluitans.</title>
        <authorList>
            <person name="Paukszto L."/>
            <person name="Sawicki J."/>
            <person name="Karawczyk K."/>
            <person name="Piernik-Szablinska J."/>
            <person name="Szczecinska M."/>
            <person name="Mazdziarz M."/>
        </authorList>
    </citation>
    <scope>NUCLEOTIDE SEQUENCE [LARGE SCALE GENOMIC DNA]</scope>
    <source>
        <strain evidence="2">Rf_01</strain>
        <tissue evidence="2">Aerial parts of the thallus</tissue>
    </source>
</reference>
<organism evidence="2 3">
    <name type="scientific">Riccia fluitans</name>
    <dbReference type="NCBI Taxonomy" id="41844"/>
    <lineage>
        <taxon>Eukaryota</taxon>
        <taxon>Viridiplantae</taxon>
        <taxon>Streptophyta</taxon>
        <taxon>Embryophyta</taxon>
        <taxon>Marchantiophyta</taxon>
        <taxon>Marchantiopsida</taxon>
        <taxon>Marchantiidae</taxon>
        <taxon>Marchantiales</taxon>
        <taxon>Ricciaceae</taxon>
        <taxon>Riccia</taxon>
    </lineage>
</organism>
<dbReference type="Proteomes" id="UP001605036">
    <property type="component" value="Unassembled WGS sequence"/>
</dbReference>
<dbReference type="AlphaFoldDB" id="A0ABD1XPM1"/>
<accession>A0ABD1XPM1</accession>
<feature type="compositionally biased region" description="Polar residues" evidence="1">
    <location>
        <begin position="81"/>
        <end position="91"/>
    </location>
</feature>
<evidence type="ECO:0000313" key="2">
    <source>
        <dbReference type="EMBL" id="KAL2610668.1"/>
    </source>
</evidence>
<comment type="caution">
    <text evidence="2">The sequence shown here is derived from an EMBL/GenBank/DDBJ whole genome shotgun (WGS) entry which is preliminary data.</text>
</comment>
<evidence type="ECO:0000256" key="1">
    <source>
        <dbReference type="SAM" id="MobiDB-lite"/>
    </source>
</evidence>
<proteinExistence type="predicted"/>
<evidence type="ECO:0000313" key="3">
    <source>
        <dbReference type="Proteomes" id="UP001605036"/>
    </source>
</evidence>
<keyword evidence="3" id="KW-1185">Reference proteome</keyword>
<sequence length="118" mass="13431">MTRILARESSKKEAQGRVEVELKKSKEELKALQVEHRLEDTIPEEPSTRELMNRLAHRCNAANAQKVEQYWQTMLLQEELSQARTGPSSPQIKHGTDRALTRSEVKDAKVLAQPTSPN</sequence>